<proteinExistence type="predicted"/>
<evidence type="ECO:0000313" key="7">
    <source>
        <dbReference type="Proteomes" id="UP000839613"/>
    </source>
</evidence>
<feature type="region of interest" description="Disordered" evidence="1">
    <location>
        <begin position="20"/>
        <end position="107"/>
    </location>
</feature>
<dbReference type="PROSITE" id="PS51257">
    <property type="entry name" value="PROKAR_LIPOPROTEIN"/>
    <property type="match status" value="1"/>
</dbReference>
<name>A0A5W4P1Z2_SALET</name>
<dbReference type="EMBL" id="AAKSWE010000046">
    <property type="protein sequence ID" value="ECV0369911.1"/>
    <property type="molecule type" value="Genomic_DNA"/>
</dbReference>
<dbReference type="Proteomes" id="UP000839613">
    <property type="component" value="Unassembled WGS sequence"/>
</dbReference>
<keyword evidence="2" id="KW-0732">Signal</keyword>
<dbReference type="Proteomes" id="UP000293700">
    <property type="component" value="Unassembled WGS sequence"/>
</dbReference>
<evidence type="ECO:0000313" key="6">
    <source>
        <dbReference type="Proteomes" id="UP000293700"/>
    </source>
</evidence>
<evidence type="ECO:0000313" key="5">
    <source>
        <dbReference type="EMBL" id="TAD57227.1"/>
    </source>
</evidence>
<feature type="signal peptide" evidence="2">
    <location>
        <begin position="1"/>
        <end position="21"/>
    </location>
</feature>
<dbReference type="AlphaFoldDB" id="A0A5W4P1Z2"/>
<evidence type="ECO:0000256" key="1">
    <source>
        <dbReference type="SAM" id="MobiDB-lite"/>
    </source>
</evidence>
<gene>
    <name evidence="4" type="ORF">D3D97_24430</name>
    <name evidence="5" type="ORF">DBZ74_16735</name>
    <name evidence="3" type="ORF">EYJ84_21785</name>
</gene>
<dbReference type="EMBL" id="AAHXWF010000012">
    <property type="protein sequence ID" value="ECB5300352.1"/>
    <property type="molecule type" value="Genomic_DNA"/>
</dbReference>
<reference evidence="5 6" key="1">
    <citation type="submission" date="2018-04" db="EMBL/GenBank/DDBJ databases">
        <title>Comparative genomic analysis of various Salmonella enterica serotypes in Singapore.</title>
        <authorList>
            <person name="Kohli G.S."/>
            <person name="Zwe Y.H."/>
            <person name="Ding Y."/>
            <person name="Givskov M."/>
            <person name="Liang Y."/>
        </authorList>
    </citation>
    <scope>NUCLEOTIDE SEQUENCE [LARGE SCALE GENOMIC DNA]</scope>
    <source>
        <strain evidence="6">sg_wb24</strain>
        <strain evidence="5">Sg_wb24</strain>
    </source>
</reference>
<sequence>MKRNLLSSAIIIALMTLGATGCDDNNVKTEATPAASSQPATPAPSQTPETQSGESPAQPPAAKPETATQPPAAKPETATQPPAAKPETATQPPAAKPETPAQPEVDAEEVYSEKMDVYIDCFNKLQLPVQRSLARYADWVKDFKKGPTGKESLVYGIYGITESYITNCQKEMKQVAALTPLLEPIDGVAVSYIDSAAALGNTINEMEKYYTQENYKDDAFAKGKALHQTLLKNIEDFKPVSEKYHEAIQEINDRRQLTQLKRIEEAEGKTFNYYSLAVMISAKQINKVISADTFDAEAMMKKVAELETMITQLKEVNTDGRNSSFISSAADYQLQAKKYIRRIRDNVEYSDFEKKRVQDPATGWMVADSYPASLRSYNEMVDDYNRLR</sequence>
<dbReference type="Pfam" id="PF12889">
    <property type="entry name" value="DUF3829"/>
    <property type="match status" value="1"/>
</dbReference>
<feature type="chain" id="PRO_5044097912" evidence="2">
    <location>
        <begin position="22"/>
        <end position="388"/>
    </location>
</feature>
<comment type="caution">
    <text evidence="5">The sequence shown here is derived from an EMBL/GenBank/DDBJ whole genome shotgun (WGS) entry which is preliminary data.</text>
</comment>
<dbReference type="RefSeq" id="WP_052894822.1">
    <property type="nucleotide sequence ID" value="NZ_CP036165.1"/>
</dbReference>
<evidence type="ECO:0000256" key="2">
    <source>
        <dbReference type="SAM" id="SignalP"/>
    </source>
</evidence>
<dbReference type="EMBL" id="QAUU01000066">
    <property type="protein sequence ID" value="TAD57227.1"/>
    <property type="molecule type" value="Genomic_DNA"/>
</dbReference>
<accession>A0A5W4P1Z2</accession>
<feature type="compositionally biased region" description="Low complexity" evidence="1">
    <location>
        <begin position="29"/>
        <end position="52"/>
    </location>
</feature>
<reference evidence="3 7" key="2">
    <citation type="submission" date="2019-02" db="EMBL/GenBank/DDBJ databases">
        <authorList>
            <consortium name="GenomeTrakr network: Whole genome sequencing for foodborne pathogen traceback"/>
        </authorList>
    </citation>
    <scope>NUCLEOTIDE SEQUENCE [LARGE SCALE GENOMIC DNA]</scope>
    <source>
        <strain evidence="3 7">FSIS11917612</strain>
        <strain evidence="4">FSIS21822039</strain>
    </source>
</reference>
<evidence type="ECO:0000313" key="3">
    <source>
        <dbReference type="EMBL" id="ECB5300352.1"/>
    </source>
</evidence>
<evidence type="ECO:0000313" key="4">
    <source>
        <dbReference type="EMBL" id="ECV0369911.1"/>
    </source>
</evidence>
<organism evidence="5 6">
    <name type="scientific">Salmonella enterica subsp. enterica serovar Albany</name>
    <dbReference type="NCBI Taxonomy" id="211968"/>
    <lineage>
        <taxon>Bacteria</taxon>
        <taxon>Pseudomonadati</taxon>
        <taxon>Pseudomonadota</taxon>
        <taxon>Gammaproteobacteria</taxon>
        <taxon>Enterobacterales</taxon>
        <taxon>Enterobacteriaceae</taxon>
        <taxon>Salmonella</taxon>
    </lineage>
</organism>
<protein>
    <submittedName>
        <fullName evidence="5">DUF3829 domain-containing protein</fullName>
    </submittedName>
</protein>
<dbReference type="InterPro" id="IPR024291">
    <property type="entry name" value="DUF3829"/>
</dbReference>